<keyword evidence="6" id="KW-0479">Metal-binding</keyword>
<dbReference type="InterPro" id="IPR023299">
    <property type="entry name" value="ATPase_P-typ_cyto_dom_N"/>
</dbReference>
<keyword evidence="7" id="KW-0547">Nucleotide-binding</keyword>
<keyword evidence="19" id="KW-1185">Reference proteome</keyword>
<dbReference type="NCBIfam" id="TIGR01494">
    <property type="entry name" value="ATPase_P-type"/>
    <property type="match status" value="2"/>
</dbReference>
<evidence type="ECO:0000259" key="17">
    <source>
        <dbReference type="SMART" id="SM00831"/>
    </source>
</evidence>
<evidence type="ECO:0000256" key="1">
    <source>
        <dbReference type="ARBA" id="ARBA00004127"/>
    </source>
</evidence>
<dbReference type="InterPro" id="IPR001757">
    <property type="entry name" value="P_typ_ATPase"/>
</dbReference>
<comment type="catalytic activity">
    <reaction evidence="15">
        <text>Ca(2+)(in) + ATP + H2O = Ca(2+)(out) + ADP + phosphate + H(+)</text>
        <dbReference type="Rhea" id="RHEA:18105"/>
        <dbReference type="ChEBI" id="CHEBI:15377"/>
        <dbReference type="ChEBI" id="CHEBI:15378"/>
        <dbReference type="ChEBI" id="CHEBI:29108"/>
        <dbReference type="ChEBI" id="CHEBI:30616"/>
        <dbReference type="ChEBI" id="CHEBI:43474"/>
        <dbReference type="ChEBI" id="CHEBI:456216"/>
        <dbReference type="EC" id="7.2.2.10"/>
    </reaction>
</comment>
<dbReference type="PANTHER" id="PTHR24093">
    <property type="entry name" value="CATION TRANSPORTING ATPASE"/>
    <property type="match status" value="1"/>
</dbReference>
<feature type="transmembrane region" description="Helical" evidence="16">
    <location>
        <begin position="827"/>
        <end position="852"/>
    </location>
</feature>
<keyword evidence="3" id="KW-0813">Transport</keyword>
<evidence type="ECO:0000256" key="11">
    <source>
        <dbReference type="ARBA" id="ARBA00022967"/>
    </source>
</evidence>
<name>A0AAU9K4Y6_9CILI</name>
<evidence type="ECO:0000256" key="9">
    <source>
        <dbReference type="ARBA" id="ARBA00022840"/>
    </source>
</evidence>
<keyword evidence="10" id="KW-0460">Magnesium</keyword>
<dbReference type="GO" id="GO:0005886">
    <property type="term" value="C:plasma membrane"/>
    <property type="evidence" value="ECO:0007669"/>
    <property type="project" value="TreeGrafter"/>
</dbReference>
<keyword evidence="5 16" id="KW-0812">Transmembrane</keyword>
<dbReference type="Gene3D" id="3.40.1110.10">
    <property type="entry name" value="Calcium-transporting ATPase, cytoplasmic domain N"/>
    <property type="match status" value="1"/>
</dbReference>
<keyword evidence="13" id="KW-0406">Ion transport</keyword>
<dbReference type="Pfam" id="PF00690">
    <property type="entry name" value="Cation_ATPase_N"/>
    <property type="match status" value="1"/>
</dbReference>
<gene>
    <name evidence="18" type="ORF">BSTOLATCC_MIC45673</name>
</gene>
<evidence type="ECO:0000256" key="14">
    <source>
        <dbReference type="ARBA" id="ARBA00023136"/>
    </source>
</evidence>
<evidence type="ECO:0000313" key="18">
    <source>
        <dbReference type="EMBL" id="CAG9328218.1"/>
    </source>
</evidence>
<dbReference type="Gene3D" id="2.70.150.10">
    <property type="entry name" value="Calcium-transporting ATPase, cytoplasmic transduction domain A"/>
    <property type="match status" value="1"/>
</dbReference>
<evidence type="ECO:0000256" key="10">
    <source>
        <dbReference type="ARBA" id="ARBA00022842"/>
    </source>
</evidence>
<dbReference type="AlphaFoldDB" id="A0AAU9K4Y6"/>
<evidence type="ECO:0000256" key="2">
    <source>
        <dbReference type="ARBA" id="ARBA00012790"/>
    </source>
</evidence>
<sequence length="975" mass="109109">MSEYQPLSSIDFETNPDDLAKFFDIHDIREGISKSKFIALGSTSWLCSSLKTHDKEGISPDSKENLASRKKFFGTNEPEKPPINSIWAIIFDALKDFTIELLLAAATVSLIIGIVESEKEGWYEGISILVAVAIVVSVASTQDYLKELQFRKLNEEIKRLKIAITRNGILEEIFQDDIVVGDLVSLNPGDITPADGILVRSYGIIVDESAMTGESVSVKKGENDPFILSSSVIVEGTGDMIVCAVGKNSLAGRSHLFLLKQDKELTPLQMKLEKVAKHIGIAGAIAAVIIFIFISFFIFEGAIADDDWESDDTSDLLTAFILAVTILVVAIPEGLPLAVTLSLAFSMRKMKDEKIFVKHLSACETMGGCEELLIDKTGTITKNEMRVVKFKIGLKKIDLKTPIKDKNLAEIIAKSIARNTTADIRKIEEKLIKTGSRTECALLMFLSDWGFNFRTLRDLDTQAMQIPFSSESKKMTTFHVGFEKEGYLYVKGAPERVIEKCKYYFKEDGTISELSAEIIQEFNFLITEWSQKMIRTLALAYRPGTLEDLQLNERPSKEDIENAEKNMILIGIFGIEDPLREEAKSALNQLKNAGVTVRMITGDSKEIAAKIGKQCDILDIDYELHEKSQIMSGKDFTDRVGGVKEEFDEEEKKRYYKIGNEEEFNKVSASLRILARCSPYDKFVLTIGLRNSDKIVGVTGDGTNDSLALKSANIGIAMMTATPMAKESSDIILLDDNIQNIVTAVRWGRNIYQNIRRFLQFQLTVNIVALLLCLIGAISVASSPLSAVQMLWVNLLMDSLAALALATQDPDDRVLDSKPYGKNEYILSSWIIANIVVQSVYQMVIMMVILYLGPYIFGIDAGWDSDWPDEESTHYTICFNTFVMLQLFNQINCRKTRAEEYNVFSGIFQNRTFLSIFSVEFALQIIFVQLGGDFMNTEPLDLYQILICIMIGSSTLVVTLLFKISTIQFYQRKSD</sequence>
<dbReference type="InterPro" id="IPR023298">
    <property type="entry name" value="ATPase_P-typ_TM_dom_sf"/>
</dbReference>
<evidence type="ECO:0000256" key="6">
    <source>
        <dbReference type="ARBA" id="ARBA00022723"/>
    </source>
</evidence>
<dbReference type="Gene3D" id="3.40.50.1000">
    <property type="entry name" value="HAD superfamily/HAD-like"/>
    <property type="match status" value="1"/>
</dbReference>
<dbReference type="SFLD" id="SFLDG00002">
    <property type="entry name" value="C1.7:_P-type_atpase_like"/>
    <property type="match status" value="1"/>
</dbReference>
<dbReference type="SUPFAM" id="SSF81665">
    <property type="entry name" value="Calcium ATPase, transmembrane domain M"/>
    <property type="match status" value="1"/>
</dbReference>
<dbReference type="PROSITE" id="PS00154">
    <property type="entry name" value="ATPASE_E1_E2"/>
    <property type="match status" value="1"/>
</dbReference>
<dbReference type="InterPro" id="IPR023214">
    <property type="entry name" value="HAD_sf"/>
</dbReference>
<keyword evidence="12 16" id="KW-1133">Transmembrane helix</keyword>
<dbReference type="GO" id="GO:0046872">
    <property type="term" value="F:metal ion binding"/>
    <property type="evidence" value="ECO:0007669"/>
    <property type="project" value="UniProtKB-KW"/>
</dbReference>
<dbReference type="InterPro" id="IPR008250">
    <property type="entry name" value="ATPase_P-typ_transduc_dom_A_sf"/>
</dbReference>
<feature type="transmembrane region" description="Helical" evidence="16">
    <location>
        <begin position="97"/>
        <end position="115"/>
    </location>
</feature>
<evidence type="ECO:0000256" key="15">
    <source>
        <dbReference type="ARBA" id="ARBA00048694"/>
    </source>
</evidence>
<evidence type="ECO:0000256" key="7">
    <source>
        <dbReference type="ARBA" id="ARBA00022741"/>
    </source>
</evidence>
<keyword evidence="11" id="KW-1278">Translocase</keyword>
<dbReference type="InterPro" id="IPR059000">
    <property type="entry name" value="ATPase_P-type_domA"/>
</dbReference>
<comment type="subcellular location">
    <subcellularLocation>
        <location evidence="1">Endomembrane system</location>
        <topology evidence="1">Multi-pass membrane protein</topology>
    </subcellularLocation>
</comment>
<proteinExistence type="predicted"/>
<evidence type="ECO:0000256" key="5">
    <source>
        <dbReference type="ARBA" id="ARBA00022692"/>
    </source>
</evidence>
<feature type="transmembrane region" description="Helical" evidence="16">
    <location>
        <begin position="121"/>
        <end position="141"/>
    </location>
</feature>
<keyword evidence="14 16" id="KW-0472">Membrane</keyword>
<dbReference type="SUPFAM" id="SSF56784">
    <property type="entry name" value="HAD-like"/>
    <property type="match status" value="1"/>
</dbReference>
<dbReference type="SFLD" id="SFLDF00027">
    <property type="entry name" value="p-type_atpase"/>
    <property type="match status" value="1"/>
</dbReference>
<evidence type="ECO:0000256" key="12">
    <source>
        <dbReference type="ARBA" id="ARBA00022989"/>
    </source>
</evidence>
<dbReference type="Pfam" id="PF13246">
    <property type="entry name" value="Cation_ATPase"/>
    <property type="match status" value="1"/>
</dbReference>
<dbReference type="Proteomes" id="UP001162131">
    <property type="component" value="Unassembled WGS sequence"/>
</dbReference>
<dbReference type="GO" id="GO:0005388">
    <property type="term" value="F:P-type calcium transporter activity"/>
    <property type="evidence" value="ECO:0007669"/>
    <property type="project" value="UniProtKB-EC"/>
</dbReference>
<dbReference type="GO" id="GO:0012505">
    <property type="term" value="C:endomembrane system"/>
    <property type="evidence" value="ECO:0007669"/>
    <property type="project" value="UniProtKB-SubCell"/>
</dbReference>
<reference evidence="18" key="1">
    <citation type="submission" date="2021-09" db="EMBL/GenBank/DDBJ databases">
        <authorList>
            <consortium name="AG Swart"/>
            <person name="Singh M."/>
            <person name="Singh A."/>
            <person name="Seah K."/>
            <person name="Emmerich C."/>
        </authorList>
    </citation>
    <scope>NUCLEOTIDE SEQUENCE</scope>
    <source>
        <strain evidence="18">ATCC30299</strain>
    </source>
</reference>
<feature type="transmembrane region" description="Helical" evidence="16">
    <location>
        <begin position="912"/>
        <end position="930"/>
    </location>
</feature>
<dbReference type="InterPro" id="IPR044492">
    <property type="entry name" value="P_typ_ATPase_HD_dom"/>
</dbReference>
<dbReference type="EMBL" id="CAJZBQ010000045">
    <property type="protein sequence ID" value="CAG9328218.1"/>
    <property type="molecule type" value="Genomic_DNA"/>
</dbReference>
<evidence type="ECO:0000256" key="16">
    <source>
        <dbReference type="SAM" id="Phobius"/>
    </source>
</evidence>
<dbReference type="InterPro" id="IPR036412">
    <property type="entry name" value="HAD-like_sf"/>
</dbReference>
<dbReference type="FunFam" id="1.20.1110.10:FF:000039">
    <property type="entry name" value="Calcium-transporting ATPase"/>
    <property type="match status" value="1"/>
</dbReference>
<keyword evidence="4" id="KW-0109">Calcium transport</keyword>
<feature type="domain" description="Cation-transporting P-type ATPase N-terminal" evidence="17">
    <location>
        <begin position="39"/>
        <end position="114"/>
    </location>
</feature>
<comment type="caution">
    <text evidence="18">The sequence shown here is derived from an EMBL/GenBank/DDBJ whole genome shotgun (WGS) entry which is preliminary data.</text>
</comment>
<dbReference type="Pfam" id="PF00122">
    <property type="entry name" value="E1-E2_ATPase"/>
    <property type="match status" value="1"/>
</dbReference>
<accession>A0AAU9K4Y6</accession>
<feature type="transmembrane region" description="Helical" evidence="16">
    <location>
        <begin position="758"/>
        <end position="781"/>
    </location>
</feature>
<evidence type="ECO:0000256" key="4">
    <source>
        <dbReference type="ARBA" id="ARBA00022568"/>
    </source>
</evidence>
<dbReference type="Pfam" id="PF00689">
    <property type="entry name" value="Cation_ATPase_C"/>
    <property type="match status" value="1"/>
</dbReference>
<feature type="transmembrane region" description="Helical" evidence="16">
    <location>
        <begin position="942"/>
        <end position="962"/>
    </location>
</feature>
<dbReference type="InterPro" id="IPR006068">
    <property type="entry name" value="ATPase_P-typ_cation-transptr_C"/>
</dbReference>
<dbReference type="PANTHER" id="PTHR24093:SF369">
    <property type="entry name" value="CALCIUM-TRANSPORTING ATPASE"/>
    <property type="match status" value="1"/>
</dbReference>
<feature type="transmembrane region" description="Helical" evidence="16">
    <location>
        <begin position="279"/>
        <end position="299"/>
    </location>
</feature>
<dbReference type="InterPro" id="IPR004014">
    <property type="entry name" value="ATPase_P-typ_cation-transptr_N"/>
</dbReference>
<keyword evidence="9" id="KW-0067">ATP-binding</keyword>
<dbReference type="PRINTS" id="PR00119">
    <property type="entry name" value="CATATPASE"/>
</dbReference>
<evidence type="ECO:0000256" key="3">
    <source>
        <dbReference type="ARBA" id="ARBA00022448"/>
    </source>
</evidence>
<dbReference type="GO" id="GO:0005524">
    <property type="term" value="F:ATP binding"/>
    <property type="evidence" value="ECO:0007669"/>
    <property type="project" value="UniProtKB-KW"/>
</dbReference>
<feature type="transmembrane region" description="Helical" evidence="16">
    <location>
        <begin position="319"/>
        <end position="345"/>
    </location>
</feature>
<dbReference type="SMART" id="SM00831">
    <property type="entry name" value="Cation_ATPase_N"/>
    <property type="match status" value="1"/>
</dbReference>
<dbReference type="Gene3D" id="1.20.1110.10">
    <property type="entry name" value="Calcium-transporting ATPase, transmembrane domain"/>
    <property type="match status" value="1"/>
</dbReference>
<evidence type="ECO:0000256" key="8">
    <source>
        <dbReference type="ARBA" id="ARBA00022837"/>
    </source>
</evidence>
<dbReference type="InterPro" id="IPR018303">
    <property type="entry name" value="ATPase_P-typ_P_site"/>
</dbReference>
<dbReference type="SFLD" id="SFLDS00003">
    <property type="entry name" value="Haloacid_Dehalogenase"/>
    <property type="match status" value="1"/>
</dbReference>
<evidence type="ECO:0000313" key="19">
    <source>
        <dbReference type="Proteomes" id="UP001162131"/>
    </source>
</evidence>
<evidence type="ECO:0000256" key="13">
    <source>
        <dbReference type="ARBA" id="ARBA00023065"/>
    </source>
</evidence>
<protein>
    <recommendedName>
        <fullName evidence="2">P-type Ca(2+) transporter</fullName>
        <ecNumber evidence="2">7.2.2.10</ecNumber>
    </recommendedName>
</protein>
<organism evidence="18 19">
    <name type="scientific">Blepharisma stoltei</name>
    <dbReference type="NCBI Taxonomy" id="1481888"/>
    <lineage>
        <taxon>Eukaryota</taxon>
        <taxon>Sar</taxon>
        <taxon>Alveolata</taxon>
        <taxon>Ciliophora</taxon>
        <taxon>Postciliodesmatophora</taxon>
        <taxon>Heterotrichea</taxon>
        <taxon>Heterotrichida</taxon>
        <taxon>Blepharismidae</taxon>
        <taxon>Blepharisma</taxon>
    </lineage>
</organism>
<dbReference type="SUPFAM" id="SSF81653">
    <property type="entry name" value="Calcium ATPase, transduction domain A"/>
    <property type="match status" value="1"/>
</dbReference>
<dbReference type="SUPFAM" id="SSF81660">
    <property type="entry name" value="Metal cation-transporting ATPase, ATP-binding domain N"/>
    <property type="match status" value="1"/>
</dbReference>
<keyword evidence="8" id="KW-0106">Calcium</keyword>
<dbReference type="EC" id="7.2.2.10" evidence="2"/>
<dbReference type="GO" id="GO:0016887">
    <property type="term" value="F:ATP hydrolysis activity"/>
    <property type="evidence" value="ECO:0007669"/>
    <property type="project" value="InterPro"/>
</dbReference>